<reference evidence="2 3" key="1">
    <citation type="submission" date="2018-08" db="EMBL/GenBank/DDBJ databases">
        <title>Genome and evolution of the arbuscular mycorrhizal fungus Diversispora epigaea (formerly Glomus versiforme) and its bacterial endosymbionts.</title>
        <authorList>
            <person name="Sun X."/>
            <person name="Fei Z."/>
            <person name="Harrison M."/>
        </authorList>
    </citation>
    <scope>NUCLEOTIDE SEQUENCE [LARGE SCALE GENOMIC DNA]</scope>
    <source>
        <strain evidence="2 3">IT104</strain>
    </source>
</reference>
<dbReference type="OrthoDB" id="2444970at2759"/>
<feature type="compositionally biased region" description="Low complexity" evidence="1">
    <location>
        <begin position="138"/>
        <end position="147"/>
    </location>
</feature>
<gene>
    <name evidence="2" type="ORF">Glove_200g21</name>
</gene>
<evidence type="ECO:0000313" key="3">
    <source>
        <dbReference type="Proteomes" id="UP000266861"/>
    </source>
</evidence>
<feature type="region of interest" description="Disordered" evidence="1">
    <location>
        <begin position="131"/>
        <end position="155"/>
    </location>
</feature>
<organism evidence="2 3">
    <name type="scientific">Diversispora epigaea</name>
    <dbReference type="NCBI Taxonomy" id="1348612"/>
    <lineage>
        <taxon>Eukaryota</taxon>
        <taxon>Fungi</taxon>
        <taxon>Fungi incertae sedis</taxon>
        <taxon>Mucoromycota</taxon>
        <taxon>Glomeromycotina</taxon>
        <taxon>Glomeromycetes</taxon>
        <taxon>Diversisporales</taxon>
        <taxon>Diversisporaceae</taxon>
        <taxon>Diversispora</taxon>
    </lineage>
</organism>
<proteinExistence type="predicted"/>
<dbReference type="Proteomes" id="UP000266861">
    <property type="component" value="Unassembled WGS sequence"/>
</dbReference>
<sequence length="199" mass="22457">MTNKDIQYIIDNVPFDYSIKIKESKIRCSTSPILKSEFPEPSLESDQQISCEKENKDSEIEASTSLHTSKSKDTKIKASKEAKKAIPEIEVSVLPERVEVKTKSVETISNYTTKSSSFNFASFTNSNFSDDEEANEINSYDSNNENDGSNDNDYENNCEAIEDEDKINGINVTFSDDEEDAGYYYDLSSGKKFIKILII</sequence>
<keyword evidence="3" id="KW-1185">Reference proteome</keyword>
<comment type="caution">
    <text evidence="2">The sequence shown here is derived from an EMBL/GenBank/DDBJ whole genome shotgun (WGS) entry which is preliminary data.</text>
</comment>
<name>A0A397IJV2_9GLOM</name>
<dbReference type="AlphaFoldDB" id="A0A397IJV2"/>
<feature type="compositionally biased region" description="Basic and acidic residues" evidence="1">
    <location>
        <begin position="70"/>
        <end position="81"/>
    </location>
</feature>
<evidence type="ECO:0000313" key="2">
    <source>
        <dbReference type="EMBL" id="RHZ76211.1"/>
    </source>
</evidence>
<accession>A0A397IJV2</accession>
<protein>
    <submittedName>
        <fullName evidence="2">Uncharacterized protein</fullName>
    </submittedName>
</protein>
<evidence type="ECO:0000256" key="1">
    <source>
        <dbReference type="SAM" id="MobiDB-lite"/>
    </source>
</evidence>
<dbReference type="EMBL" id="PQFF01000188">
    <property type="protein sequence ID" value="RHZ76211.1"/>
    <property type="molecule type" value="Genomic_DNA"/>
</dbReference>
<feature type="region of interest" description="Disordered" evidence="1">
    <location>
        <begin position="37"/>
        <end position="81"/>
    </location>
</feature>